<dbReference type="OrthoDB" id="76293at2759"/>
<dbReference type="FunFam" id="3.40.630.10:FF:000008">
    <property type="entry name" value="Endoplasmic reticulum metallopeptidase 1"/>
    <property type="match status" value="1"/>
</dbReference>
<evidence type="ECO:0000256" key="8">
    <source>
        <dbReference type="ARBA" id="ARBA00022824"/>
    </source>
</evidence>
<feature type="transmembrane region" description="Helical" evidence="15">
    <location>
        <begin position="569"/>
        <end position="588"/>
    </location>
</feature>
<evidence type="ECO:0000256" key="1">
    <source>
        <dbReference type="ARBA" id="ARBA00001947"/>
    </source>
</evidence>
<dbReference type="Pfam" id="PF22249">
    <property type="entry name" value="ERMP1-TM"/>
    <property type="match status" value="1"/>
</dbReference>
<reference evidence="19" key="1">
    <citation type="submission" date="2014-04" db="EMBL/GenBank/DDBJ databases">
        <title>Evolutionary Origins and Diversification of the Mycorrhizal Mutualists.</title>
        <authorList>
            <consortium name="DOE Joint Genome Institute"/>
            <consortium name="Mycorrhizal Genomics Consortium"/>
            <person name="Kohler A."/>
            <person name="Kuo A."/>
            <person name="Nagy L.G."/>
            <person name="Floudas D."/>
            <person name="Copeland A."/>
            <person name="Barry K.W."/>
            <person name="Cichocki N."/>
            <person name="Veneault-Fourrey C."/>
            <person name="LaButti K."/>
            <person name="Lindquist E.A."/>
            <person name="Lipzen A."/>
            <person name="Lundell T."/>
            <person name="Morin E."/>
            <person name="Murat C."/>
            <person name="Riley R."/>
            <person name="Ohm R."/>
            <person name="Sun H."/>
            <person name="Tunlid A."/>
            <person name="Henrissat B."/>
            <person name="Grigoriev I.V."/>
            <person name="Hibbett D.S."/>
            <person name="Martin F."/>
        </authorList>
    </citation>
    <scope>NUCLEOTIDE SEQUENCE [LARGE SCALE GENOMIC DNA]</scope>
    <source>
        <strain evidence="19">FD-334 SS-4</strain>
    </source>
</reference>
<dbReference type="Proteomes" id="UP000054270">
    <property type="component" value="Unassembled WGS sequence"/>
</dbReference>
<dbReference type="InterPro" id="IPR053974">
    <property type="entry name" value="ERMP1_1-A_TM"/>
</dbReference>
<evidence type="ECO:0000256" key="10">
    <source>
        <dbReference type="ARBA" id="ARBA00022989"/>
    </source>
</evidence>
<keyword evidence="7 14" id="KW-0378">Hydrolase</keyword>
<evidence type="ECO:0000256" key="11">
    <source>
        <dbReference type="ARBA" id="ARBA00023049"/>
    </source>
</evidence>
<feature type="domain" description="Endoplasmic reticulum metallopeptidase 1/1-A TM" evidence="17">
    <location>
        <begin position="417"/>
        <end position="577"/>
    </location>
</feature>
<dbReference type="InterPro" id="IPR007484">
    <property type="entry name" value="Peptidase_M28"/>
</dbReference>
<keyword evidence="9 14" id="KW-0862">Zinc</keyword>
<feature type="transmembrane region" description="Helical" evidence="15">
    <location>
        <begin position="447"/>
        <end position="468"/>
    </location>
</feature>
<keyword evidence="11" id="KW-0482">Metalloprotease</keyword>
<evidence type="ECO:0000256" key="7">
    <source>
        <dbReference type="ARBA" id="ARBA00022801"/>
    </source>
</evidence>
<dbReference type="SUPFAM" id="SSF53187">
    <property type="entry name" value="Zn-dependent exopeptidases"/>
    <property type="match status" value="1"/>
</dbReference>
<evidence type="ECO:0000256" key="12">
    <source>
        <dbReference type="ARBA" id="ARBA00023136"/>
    </source>
</evidence>
<evidence type="ECO:0000313" key="19">
    <source>
        <dbReference type="Proteomes" id="UP000054270"/>
    </source>
</evidence>
<evidence type="ECO:0000256" key="9">
    <source>
        <dbReference type="ARBA" id="ARBA00022833"/>
    </source>
</evidence>
<evidence type="ECO:0000256" key="14">
    <source>
        <dbReference type="RuleBase" id="RU361240"/>
    </source>
</evidence>
<evidence type="ECO:0000313" key="18">
    <source>
        <dbReference type="EMBL" id="KJA25691.1"/>
    </source>
</evidence>
<feature type="transmembrane region" description="Helical" evidence="15">
    <location>
        <begin position="373"/>
        <end position="391"/>
    </location>
</feature>
<keyword evidence="10 15" id="KW-1133">Transmembrane helix</keyword>
<evidence type="ECO:0000256" key="13">
    <source>
        <dbReference type="ARBA" id="ARBA00023180"/>
    </source>
</evidence>
<feature type="transmembrane region" description="Helical" evidence="15">
    <location>
        <begin position="411"/>
        <end position="435"/>
    </location>
</feature>
<dbReference type="Gene3D" id="3.40.630.10">
    <property type="entry name" value="Zn peptidases"/>
    <property type="match status" value="1"/>
</dbReference>
<comment type="subcellular location">
    <subcellularLocation>
        <location evidence="2">Endoplasmic reticulum membrane</location>
        <topology evidence="2">Multi-pass membrane protein</topology>
    </subcellularLocation>
</comment>
<evidence type="ECO:0000259" key="16">
    <source>
        <dbReference type="Pfam" id="PF04389"/>
    </source>
</evidence>
<keyword evidence="13" id="KW-0325">Glycoprotein</keyword>
<dbReference type="EC" id="3.4.-.-" evidence="14"/>
<name>A0A0D2PAW6_HYPSF</name>
<keyword evidence="8" id="KW-0256">Endoplasmic reticulum</keyword>
<dbReference type="Pfam" id="PF04389">
    <property type="entry name" value="Peptidase_M28"/>
    <property type="match status" value="1"/>
</dbReference>
<keyword evidence="4 14" id="KW-0645">Protease</keyword>
<gene>
    <name evidence="18" type="ORF">HYPSUDRAFT_37128</name>
</gene>
<dbReference type="InterPro" id="IPR045175">
    <property type="entry name" value="M28_fam"/>
</dbReference>
<dbReference type="GO" id="GO:0046872">
    <property type="term" value="F:metal ion binding"/>
    <property type="evidence" value="ECO:0007669"/>
    <property type="project" value="UniProtKB-KW"/>
</dbReference>
<organism evidence="18 19">
    <name type="scientific">Hypholoma sublateritium (strain FD-334 SS-4)</name>
    <dbReference type="NCBI Taxonomy" id="945553"/>
    <lineage>
        <taxon>Eukaryota</taxon>
        <taxon>Fungi</taxon>
        <taxon>Dikarya</taxon>
        <taxon>Basidiomycota</taxon>
        <taxon>Agaricomycotina</taxon>
        <taxon>Agaricomycetes</taxon>
        <taxon>Agaricomycetidae</taxon>
        <taxon>Agaricales</taxon>
        <taxon>Agaricineae</taxon>
        <taxon>Strophariaceae</taxon>
        <taxon>Hypholoma</taxon>
    </lineage>
</organism>
<dbReference type="EMBL" id="KN817530">
    <property type="protein sequence ID" value="KJA25691.1"/>
    <property type="molecule type" value="Genomic_DNA"/>
</dbReference>
<dbReference type="GO" id="GO:0006508">
    <property type="term" value="P:proteolysis"/>
    <property type="evidence" value="ECO:0007669"/>
    <property type="project" value="UniProtKB-KW"/>
</dbReference>
<evidence type="ECO:0000256" key="3">
    <source>
        <dbReference type="ARBA" id="ARBA00010918"/>
    </source>
</evidence>
<feature type="transmembrane region" description="Helical" evidence="15">
    <location>
        <begin position="600"/>
        <end position="618"/>
    </location>
</feature>
<feature type="transmembrane region" description="Helical" evidence="15">
    <location>
        <begin position="488"/>
        <end position="516"/>
    </location>
</feature>
<dbReference type="CDD" id="cd03875">
    <property type="entry name" value="M28_Fxna_like"/>
    <property type="match status" value="1"/>
</dbReference>
<evidence type="ECO:0000256" key="4">
    <source>
        <dbReference type="ARBA" id="ARBA00022670"/>
    </source>
</evidence>
<protein>
    <recommendedName>
        <fullName evidence="14">Peptide hydrolase</fullName>
        <ecNumber evidence="14">3.4.-.-</ecNumber>
    </recommendedName>
</protein>
<dbReference type="InterPro" id="IPR048024">
    <property type="entry name" value="Fxna-like_M28_dom"/>
</dbReference>
<dbReference type="GO" id="GO:0008235">
    <property type="term" value="F:metalloexopeptidase activity"/>
    <property type="evidence" value="ECO:0007669"/>
    <property type="project" value="InterPro"/>
</dbReference>
<keyword evidence="19" id="KW-1185">Reference proteome</keyword>
<proteinExistence type="inferred from homology"/>
<dbReference type="STRING" id="945553.A0A0D2PAW6"/>
<evidence type="ECO:0000256" key="5">
    <source>
        <dbReference type="ARBA" id="ARBA00022692"/>
    </source>
</evidence>
<feature type="domain" description="Peptidase M28" evidence="16">
    <location>
        <begin position="137"/>
        <end position="330"/>
    </location>
</feature>
<sequence length="863" mass="94604">MPSNSHWGVWRSLIALAPVLVAGPWIAYQQHFKIPDALSALTNPTSGLPQLSEERILGVAKHLSEGIGYRTVGTYEHALADKWMLDAANQVKQNCERIVTQTDRNLECEVWRQEGSGYHRFDMMGKRLYKTYVNLSNIIVRISDGTPEGKEHAVLVNAHLDSTLPSPGAADDALPVGIMLDCMRVLIETPKWSPKHAIIFLFNHAEESLQDGSHLYSTRHPTASTVRAIVNLEAAGTTGREILFQATSEEMIEAYSHVPRPYGTIFANDIFSSGIILSDTDFRQFEQYLNVTGLDMAVVGNSYLYHMRKDLVEHIQPGTPQHMAENTLALLRHLSSKKSPLPRLTKGYAPPTTVFFAHVGTSFFMYSFATAKILYTTLFAFSLVLVRISFVHPTPVAKRLPGFWREQGRGLVAVTAGTIGTLVVPNIVALIMRVVLNKGMSWFKNPLAPIGLYGPAALLGAMISQYLIGEVDENSVFNSSLLTQAGLAVALQFANIGSAAIFFLSALPLFSALALNPFFAGPTPRLSLWTYALGSLLPSISGVLLLLGVVDVFVPLTGRIGGDAPADNIVATIIAALGGLAFPLVLPFSHRFGRPRLLRGVIFFSVIMTGLIGFFATMDPFDQMHQKRLFILHSENLTTHEHHMHIAAADGAPGFEQLAHAIALKFGASDVAPEPVTMDDNNYDWDVLYPFSAFLTPYKVPLAVPQGYVSPWTNDQAFTITAKDHTENLLPGTRNITITVTHPGLIWTVIAFDAHVLKWSLDDNPPDEHARHRLKEASFYGHDTYSFDVLIKVPEGASDDASRVPINFIGMQEKGVWPAKKAFKAQGGPAMAFFEELDTWLEKKTDGKVDALLVGCVGGATAI</sequence>
<dbReference type="GO" id="GO:0005789">
    <property type="term" value="C:endoplasmic reticulum membrane"/>
    <property type="evidence" value="ECO:0007669"/>
    <property type="project" value="UniProtKB-SubCell"/>
</dbReference>
<dbReference type="PANTHER" id="PTHR12147:SF22">
    <property type="entry name" value="ENDOPLASMIC RETICULUM METALLOPEPTIDASE 1"/>
    <property type="match status" value="1"/>
</dbReference>
<keyword evidence="6 14" id="KW-0479">Metal-binding</keyword>
<accession>A0A0D2PAW6</accession>
<dbReference type="AlphaFoldDB" id="A0A0D2PAW6"/>
<dbReference type="OMA" id="WNNTIGA"/>
<comment type="similarity">
    <text evidence="3 14">Belongs to the peptidase M28 family.</text>
</comment>
<comment type="cofactor">
    <cofactor evidence="1">
        <name>Zn(2+)</name>
        <dbReference type="ChEBI" id="CHEBI:29105"/>
    </cofactor>
</comment>
<evidence type="ECO:0000256" key="15">
    <source>
        <dbReference type="SAM" id="Phobius"/>
    </source>
</evidence>
<evidence type="ECO:0000256" key="6">
    <source>
        <dbReference type="ARBA" id="ARBA00022723"/>
    </source>
</evidence>
<evidence type="ECO:0000259" key="17">
    <source>
        <dbReference type="Pfam" id="PF22249"/>
    </source>
</evidence>
<keyword evidence="12 15" id="KW-0472">Membrane</keyword>
<evidence type="ECO:0000256" key="2">
    <source>
        <dbReference type="ARBA" id="ARBA00004477"/>
    </source>
</evidence>
<dbReference type="PANTHER" id="PTHR12147">
    <property type="entry name" value="METALLOPEPTIDASE M28 FAMILY MEMBER"/>
    <property type="match status" value="1"/>
</dbReference>
<feature type="transmembrane region" description="Helical" evidence="15">
    <location>
        <begin position="528"/>
        <end position="549"/>
    </location>
</feature>
<keyword evidence="5 15" id="KW-0812">Transmembrane</keyword>